<keyword evidence="3" id="KW-0808">Transferase</keyword>
<dbReference type="AlphaFoldDB" id="A0A5E6W275"/>
<gene>
    <name evidence="3" type="primary">gatA_4</name>
    <name evidence="3" type="ORF">PS673_04393</name>
</gene>
<dbReference type="Pfam" id="PF01425">
    <property type="entry name" value="Amidase"/>
    <property type="match status" value="1"/>
</dbReference>
<dbReference type="GO" id="GO:0016740">
    <property type="term" value="F:transferase activity"/>
    <property type="evidence" value="ECO:0007669"/>
    <property type="project" value="UniProtKB-KW"/>
</dbReference>
<evidence type="ECO:0000256" key="1">
    <source>
        <dbReference type="SAM" id="SignalP"/>
    </source>
</evidence>
<proteinExistence type="predicted"/>
<dbReference type="Gene3D" id="3.90.1300.10">
    <property type="entry name" value="Amidase signature (AS) domain"/>
    <property type="match status" value="1"/>
</dbReference>
<dbReference type="EC" id="6.3.5.7" evidence="3"/>
<dbReference type="InterPro" id="IPR036928">
    <property type="entry name" value="AS_sf"/>
</dbReference>
<evidence type="ECO:0000313" key="4">
    <source>
        <dbReference type="Proteomes" id="UP000344274"/>
    </source>
</evidence>
<sequence precursor="true">MDVTLNSCMMRLGRVFLISMAASTAYAQVQTPETGLEYLSVDEINQRMNQGQLSAVSLVQYLHRRIELLDTKGPAINSIIELNPEALEIAKSLDKERESGHIRGPLHGIPVLLKDNIDTSDLMQTSAGSLAMVGQPAAQDAFIVKRLREAGSIILGKTNLSEWASFRDPDIPSGWSSRGGQTKNPHVLSADPCGSSSGSAVAVAAGFAPLTVGTETSGSIICPASLNGVVGLRPTVGLLSRSGIVPVTHKLDTPGPMTRTVRDAALLLNAMKGNDKADPADKPSAISAVDYTALLKPNALAGKRIGFPAKFNTGADGVETDPQFSQALQVIQAAGASLIPVELNDPFSEQVEEAFRMGIKRDLPRYLASRSGIAVTTLEALLSFNERTQGAEGYGQSMLSEASRVDFDERAYDRLWQRIQSENATAIDDLLTAHKLDALLSDVASPAMNVVPLAGYPGIMMPTGMGADGLPTSLFFYGARWSEAELLAIAYGYEQASHARQAPAFNP</sequence>
<accession>A0A5E6W275</accession>
<dbReference type="Proteomes" id="UP000344274">
    <property type="component" value="Unassembled WGS sequence"/>
</dbReference>
<keyword evidence="3" id="KW-0436">Ligase</keyword>
<feature type="domain" description="Amidase" evidence="2">
    <location>
        <begin position="58"/>
        <end position="487"/>
    </location>
</feature>
<organism evidence="3 4">
    <name type="scientific">Pseudomonas fluorescens</name>
    <dbReference type="NCBI Taxonomy" id="294"/>
    <lineage>
        <taxon>Bacteria</taxon>
        <taxon>Pseudomonadati</taxon>
        <taxon>Pseudomonadota</taxon>
        <taxon>Gammaproteobacteria</taxon>
        <taxon>Pseudomonadales</taxon>
        <taxon>Pseudomonadaceae</taxon>
        <taxon>Pseudomonas</taxon>
    </lineage>
</organism>
<feature type="chain" id="PRO_5022711043" evidence="1">
    <location>
        <begin position="28"/>
        <end position="507"/>
    </location>
</feature>
<dbReference type="SUPFAM" id="SSF75304">
    <property type="entry name" value="Amidase signature (AS) enzymes"/>
    <property type="match status" value="1"/>
</dbReference>
<dbReference type="PANTHER" id="PTHR42678">
    <property type="entry name" value="AMIDASE"/>
    <property type="match status" value="1"/>
</dbReference>
<name>A0A5E6W275_PSEFL</name>
<reference evidence="3 4" key="1">
    <citation type="submission" date="2019-09" db="EMBL/GenBank/DDBJ databases">
        <authorList>
            <person name="Chandra G."/>
            <person name="Truman W A."/>
        </authorList>
    </citation>
    <scope>NUCLEOTIDE SEQUENCE [LARGE SCALE GENOMIC DNA]</scope>
    <source>
        <strain evidence="3">PS673</strain>
    </source>
</reference>
<dbReference type="GO" id="GO:0050567">
    <property type="term" value="F:glutaminyl-tRNA synthase (glutamine-hydrolyzing) activity"/>
    <property type="evidence" value="ECO:0007669"/>
    <property type="project" value="UniProtKB-EC"/>
</dbReference>
<dbReference type="RefSeq" id="WP_154947576.1">
    <property type="nucleotide sequence ID" value="NZ_CABVHB010000045.1"/>
</dbReference>
<protein>
    <submittedName>
        <fullName evidence="3">Glutamyl-tRNA(Gln) amidotransferase subunit A</fullName>
        <ecNumber evidence="3">6.3.5.7</ecNumber>
    </submittedName>
</protein>
<evidence type="ECO:0000313" key="3">
    <source>
        <dbReference type="EMBL" id="VVN22853.1"/>
    </source>
</evidence>
<keyword evidence="1" id="KW-0732">Signal</keyword>
<dbReference type="InterPro" id="IPR023631">
    <property type="entry name" value="Amidase_dom"/>
</dbReference>
<dbReference type="EMBL" id="CABVHB010000045">
    <property type="protein sequence ID" value="VVN22853.1"/>
    <property type="molecule type" value="Genomic_DNA"/>
</dbReference>
<evidence type="ECO:0000259" key="2">
    <source>
        <dbReference type="Pfam" id="PF01425"/>
    </source>
</evidence>
<feature type="signal peptide" evidence="1">
    <location>
        <begin position="1"/>
        <end position="27"/>
    </location>
</feature>
<dbReference type="PANTHER" id="PTHR42678:SF34">
    <property type="entry name" value="OS04G0183300 PROTEIN"/>
    <property type="match status" value="1"/>
</dbReference>